<dbReference type="KEGG" id="svo:SVI_2729"/>
<proteinExistence type="predicted"/>
<dbReference type="EMBL" id="AP011177">
    <property type="protein sequence ID" value="BAJ02700.1"/>
    <property type="molecule type" value="Genomic_DNA"/>
</dbReference>
<sequence length="41" mass="4802">MSQQLALTTMKISGKIIETINIINSKLPENEKYLYLKRTYL</sequence>
<gene>
    <name evidence="1" type="ordered locus">SVI_2729</name>
</gene>
<dbReference type="AlphaFoldDB" id="D4ZM01"/>
<accession>D4ZM01</accession>
<name>D4ZM01_SHEVD</name>
<evidence type="ECO:0000313" key="1">
    <source>
        <dbReference type="EMBL" id="BAJ02700.1"/>
    </source>
</evidence>
<dbReference type="HOGENOM" id="CLU_3276607_0_0_6"/>
<reference evidence="2" key="1">
    <citation type="journal article" date="2010" name="Mol. Biosyst.">
        <title>Complete genome sequence and comparative analysis of Shewanella violacea, a psychrophilic and piezophilic bacterium from deep sea floor sediments.</title>
        <authorList>
            <person name="Aono E."/>
            <person name="Baba T."/>
            <person name="Ara T."/>
            <person name="Nishi T."/>
            <person name="Nakamichi T."/>
            <person name="Inamoto E."/>
            <person name="Toyonaga H."/>
            <person name="Hasegawa M."/>
            <person name="Takai Y."/>
            <person name="Okumura Y."/>
            <person name="Baba M."/>
            <person name="Tomita M."/>
            <person name="Kato C."/>
            <person name="Oshima T."/>
            <person name="Nakasone K."/>
            <person name="Mori H."/>
        </authorList>
    </citation>
    <scope>NUCLEOTIDE SEQUENCE [LARGE SCALE GENOMIC DNA]</scope>
    <source>
        <strain evidence="2">JCM 10179 / CIP 106290 / LMG 19151 / DSS12</strain>
    </source>
</reference>
<keyword evidence="2" id="KW-1185">Reference proteome</keyword>
<organism evidence="1 2">
    <name type="scientific">Shewanella violacea (strain JCM 10179 / CIP 106290 / LMG 19151 / DSS12)</name>
    <dbReference type="NCBI Taxonomy" id="637905"/>
    <lineage>
        <taxon>Bacteria</taxon>
        <taxon>Pseudomonadati</taxon>
        <taxon>Pseudomonadota</taxon>
        <taxon>Gammaproteobacteria</taxon>
        <taxon>Alteromonadales</taxon>
        <taxon>Shewanellaceae</taxon>
        <taxon>Shewanella</taxon>
    </lineage>
</organism>
<protein>
    <submittedName>
        <fullName evidence="1">Uncharacterized protein</fullName>
    </submittedName>
</protein>
<dbReference type="Proteomes" id="UP000002350">
    <property type="component" value="Chromosome"/>
</dbReference>
<evidence type="ECO:0000313" key="2">
    <source>
        <dbReference type="Proteomes" id="UP000002350"/>
    </source>
</evidence>